<keyword evidence="2" id="KW-0472">Membrane</keyword>
<dbReference type="PANTHER" id="PTHR36010">
    <property type="entry name" value="CYTOCHROME C BIOGENESIS CCMF C-TERMINAL-LIKE MITOCHONDRIAL PROTEIN-RELATED"/>
    <property type="match status" value="1"/>
</dbReference>
<dbReference type="EMBL" id="CM001740">
    <property type="protein sequence ID" value="KJB09756.1"/>
    <property type="molecule type" value="Genomic_DNA"/>
</dbReference>
<dbReference type="GO" id="GO:0017004">
    <property type="term" value="P:cytochrome complex assembly"/>
    <property type="evidence" value="ECO:0007669"/>
    <property type="project" value="InterPro"/>
</dbReference>
<gene>
    <name evidence="3" type="ORF">B456_001G162300</name>
</gene>
<accession>A0A0D2PZN2</accession>
<evidence type="ECO:0000313" key="4">
    <source>
        <dbReference type="Proteomes" id="UP000032304"/>
    </source>
</evidence>
<keyword evidence="2" id="KW-0812">Transmembrane</keyword>
<feature type="region of interest" description="Disordered" evidence="1">
    <location>
        <begin position="150"/>
        <end position="177"/>
    </location>
</feature>
<dbReference type="eggNOG" id="KOG0017">
    <property type="taxonomic scope" value="Eukaryota"/>
</dbReference>
<protein>
    <recommendedName>
        <fullName evidence="5">Integrase catalytic domain-containing protein</fullName>
    </recommendedName>
</protein>
<evidence type="ECO:0000256" key="2">
    <source>
        <dbReference type="SAM" id="Phobius"/>
    </source>
</evidence>
<evidence type="ECO:0000313" key="3">
    <source>
        <dbReference type="EMBL" id="KJB09756.1"/>
    </source>
</evidence>
<evidence type="ECO:0000256" key="1">
    <source>
        <dbReference type="SAM" id="MobiDB-lite"/>
    </source>
</evidence>
<feature type="transmembrane region" description="Helical" evidence="2">
    <location>
        <begin position="243"/>
        <end position="260"/>
    </location>
</feature>
<sequence>MVQLHNFFFFIIFMVVPRGTAAPVLLKWFVSRDVSTGAPFSNGTIIPIPISSFPLLVYLHSRKFIRSMDRAKSGVLVRASRPILLPDIIGRSSSDTRARNALFRFVPVLHFLLLESKGDFSYLESFCGVLRLLFFRTFFFLPRDRSAKHERARRRKRQTLRPNGNEQRRNDKMRCSGHPHLERRVEGFGPVAFPVPPSSGGACVGDMPPEIGLEALALPTSRQLMAMAVGHDYYQKAPMKMNISHGGVCICMLGVLLSSYPRPDRQLLGLPISPKLPPVFGPSCMRQKLVPRTVRRPSPTPAVMVRFRSTNTKKIQFTQRLPLGSELHMGKERCCLRGLDHLHAPTFHSICGNLMIYKPSLTNDRLMFEHDESLRADPLLINFPASYENGKLEHFLHRWMKNRKHNNFWLTMFPEKRYFRETTSTTEVAIHTNLFTDLYASIGTGSSRTGGWSQSSGCGASRHFFDGPRPPACRPALRFMGLRRARQNGRALLTKPSLVLLWPWPEGALSACTMLKSRLWATIKRAIYIEGREKGSLSSPDCRGRSPITFGAPLWSFSLAFPRPLELVDRPLSTSDASRFHLGFITSSPIKQARDSASDSFKPFRGFLVRFSPSYPLKRSETFGTSFGSNVRVEMNPATSIASCPMLSRALPKEASGNDLSWAYAMKNDLRGKNSCAYVDGSLLWDQPNMLRDIDPMVRIFNLEALLKPGHMIADSRKRQNANSRRQSDTAHLAALPETPTESETFQSPYSIGPLKHYFYDLRSTPTPDTDSFTPRQRKQIQRLNPSCHISSSSATGICSPLCLQHRGLLTSRDMSPAQDLDILFLLECWGEYISAAFRTLLASTHFIYKALSQRSCPHTPQQNGVAERKHRHILETARSLLLSASVPSQFLAEAVLTAVYFLNRIPSSVISEPGVQPCRKTHPSHYSIATPPPTLAEKHPPSTFPFPRAQKPALWGKGRPLLLLLTKREQPALQANIEPPPEEADRAKAPFPSALPEVSKLHVEIRRAYHPFSSPDIRQAKSPPPCRSQSSDGTWNHTAAAALRAHLLRLPVTYALAASIALRSLYSRDGEGSKIFARRPMNQSRESSMGLEDPTAFRPRGLQLVLSLFSFTMLLPAGGRKVGFPTRAGEGQTLGLGGLPGFAYLRSSRARGNGLSFPGPPRLLNVGSADGGSGVNIQPKASWRSTIAKHCGHHSSSYVWLAYNLRASYPILDKEKGGYEALLGRPWSKPGWFMTRLKKKKTTMIPNFTSINSLVSMLPRLQTRCKRDIPKLLLIKPLSRSLVQP</sequence>
<dbReference type="InterPro" id="IPR012337">
    <property type="entry name" value="RNaseH-like_sf"/>
</dbReference>
<feature type="region of interest" description="Disordered" evidence="1">
    <location>
        <begin position="1015"/>
        <end position="1034"/>
    </location>
</feature>
<evidence type="ECO:0008006" key="5">
    <source>
        <dbReference type="Google" id="ProtNLM"/>
    </source>
</evidence>
<keyword evidence="4" id="KW-1185">Reference proteome</keyword>
<feature type="transmembrane region" description="Helical" evidence="2">
    <location>
        <begin position="7"/>
        <end position="26"/>
    </location>
</feature>
<organism evidence="3 4">
    <name type="scientific">Gossypium raimondii</name>
    <name type="common">Peruvian cotton</name>
    <name type="synonym">Gossypium klotzschianum subsp. raimondii</name>
    <dbReference type="NCBI Taxonomy" id="29730"/>
    <lineage>
        <taxon>Eukaryota</taxon>
        <taxon>Viridiplantae</taxon>
        <taxon>Streptophyta</taxon>
        <taxon>Embryophyta</taxon>
        <taxon>Tracheophyta</taxon>
        <taxon>Spermatophyta</taxon>
        <taxon>Magnoliopsida</taxon>
        <taxon>eudicotyledons</taxon>
        <taxon>Gunneridae</taxon>
        <taxon>Pentapetalae</taxon>
        <taxon>rosids</taxon>
        <taxon>malvids</taxon>
        <taxon>Malvales</taxon>
        <taxon>Malvaceae</taxon>
        <taxon>Malvoideae</taxon>
        <taxon>Gossypium</taxon>
    </lineage>
</organism>
<feature type="compositionally biased region" description="Basic and acidic residues" evidence="1">
    <location>
        <begin position="166"/>
        <end position="177"/>
    </location>
</feature>
<dbReference type="Proteomes" id="UP000032304">
    <property type="component" value="Chromosome 1"/>
</dbReference>
<proteinExistence type="predicted"/>
<feature type="compositionally biased region" description="Basic residues" evidence="1">
    <location>
        <begin position="150"/>
        <end position="159"/>
    </location>
</feature>
<dbReference type="SUPFAM" id="SSF53098">
    <property type="entry name" value="Ribonuclease H-like"/>
    <property type="match status" value="1"/>
</dbReference>
<feature type="region of interest" description="Disordered" evidence="1">
    <location>
        <begin position="714"/>
        <end position="747"/>
    </location>
</feature>
<name>A0A0D2PZN2_GOSRA</name>
<dbReference type="GO" id="GO:0003676">
    <property type="term" value="F:nucleic acid binding"/>
    <property type="evidence" value="ECO:0007669"/>
    <property type="project" value="InterPro"/>
</dbReference>
<dbReference type="PANTHER" id="PTHR36010:SF1">
    <property type="entry name" value="CYTOCHROME C BIOGENESIS CCMF C-TERMINAL-LIKE MITOCHONDRIAL PROTEIN-RELATED"/>
    <property type="match status" value="1"/>
</dbReference>
<dbReference type="Gramene" id="KJB09756">
    <property type="protein sequence ID" value="KJB09756"/>
    <property type="gene ID" value="B456_001G162300"/>
</dbReference>
<keyword evidence="2" id="KW-1133">Transmembrane helix</keyword>
<feature type="transmembrane region" description="Helical" evidence="2">
    <location>
        <begin position="38"/>
        <end position="59"/>
    </location>
</feature>
<dbReference type="InterPro" id="IPR044955">
    <property type="entry name" value="CCMFC"/>
</dbReference>
<dbReference type="Gene3D" id="3.30.420.10">
    <property type="entry name" value="Ribonuclease H-like superfamily/Ribonuclease H"/>
    <property type="match status" value="1"/>
</dbReference>
<dbReference type="InterPro" id="IPR036397">
    <property type="entry name" value="RNaseH_sf"/>
</dbReference>
<dbReference type="STRING" id="29730.A0A0D2PZN2"/>
<reference evidence="3 4" key="1">
    <citation type="journal article" date="2012" name="Nature">
        <title>Repeated polyploidization of Gossypium genomes and the evolution of spinnable cotton fibres.</title>
        <authorList>
            <person name="Paterson A.H."/>
            <person name="Wendel J.F."/>
            <person name="Gundlach H."/>
            <person name="Guo H."/>
            <person name="Jenkins J."/>
            <person name="Jin D."/>
            <person name="Llewellyn D."/>
            <person name="Showmaker K.C."/>
            <person name="Shu S."/>
            <person name="Udall J."/>
            <person name="Yoo M.J."/>
            <person name="Byers R."/>
            <person name="Chen W."/>
            <person name="Doron-Faigenboim A."/>
            <person name="Duke M.V."/>
            <person name="Gong L."/>
            <person name="Grimwood J."/>
            <person name="Grover C."/>
            <person name="Grupp K."/>
            <person name="Hu G."/>
            <person name="Lee T.H."/>
            <person name="Li J."/>
            <person name="Lin L."/>
            <person name="Liu T."/>
            <person name="Marler B.S."/>
            <person name="Page J.T."/>
            <person name="Roberts A.W."/>
            <person name="Romanel E."/>
            <person name="Sanders W.S."/>
            <person name="Szadkowski E."/>
            <person name="Tan X."/>
            <person name="Tang H."/>
            <person name="Xu C."/>
            <person name="Wang J."/>
            <person name="Wang Z."/>
            <person name="Zhang D."/>
            <person name="Zhang L."/>
            <person name="Ashrafi H."/>
            <person name="Bedon F."/>
            <person name="Bowers J.E."/>
            <person name="Brubaker C.L."/>
            <person name="Chee P.W."/>
            <person name="Das S."/>
            <person name="Gingle A.R."/>
            <person name="Haigler C.H."/>
            <person name="Harker D."/>
            <person name="Hoffmann L.V."/>
            <person name="Hovav R."/>
            <person name="Jones D.C."/>
            <person name="Lemke C."/>
            <person name="Mansoor S."/>
            <person name="ur Rahman M."/>
            <person name="Rainville L.N."/>
            <person name="Rambani A."/>
            <person name="Reddy U.K."/>
            <person name="Rong J.K."/>
            <person name="Saranga Y."/>
            <person name="Scheffler B.E."/>
            <person name="Scheffler J.A."/>
            <person name="Stelly D.M."/>
            <person name="Triplett B.A."/>
            <person name="Van Deynze A."/>
            <person name="Vaslin M.F."/>
            <person name="Waghmare V.N."/>
            <person name="Walford S.A."/>
            <person name="Wright R.J."/>
            <person name="Zaki E.A."/>
            <person name="Zhang T."/>
            <person name="Dennis E.S."/>
            <person name="Mayer K.F."/>
            <person name="Peterson D.G."/>
            <person name="Rokhsar D.S."/>
            <person name="Wang X."/>
            <person name="Schmutz J."/>
        </authorList>
    </citation>
    <scope>NUCLEOTIDE SEQUENCE [LARGE SCALE GENOMIC DNA]</scope>
</reference>